<gene>
    <name evidence="2" type="ORF">ASPZODRAFT_750604</name>
</gene>
<organism evidence="2 3">
    <name type="scientific">Penicilliopsis zonata CBS 506.65</name>
    <dbReference type="NCBI Taxonomy" id="1073090"/>
    <lineage>
        <taxon>Eukaryota</taxon>
        <taxon>Fungi</taxon>
        <taxon>Dikarya</taxon>
        <taxon>Ascomycota</taxon>
        <taxon>Pezizomycotina</taxon>
        <taxon>Eurotiomycetes</taxon>
        <taxon>Eurotiomycetidae</taxon>
        <taxon>Eurotiales</taxon>
        <taxon>Aspergillaceae</taxon>
        <taxon>Penicilliopsis</taxon>
    </lineage>
</organism>
<feature type="region of interest" description="Disordered" evidence="1">
    <location>
        <begin position="43"/>
        <end position="114"/>
    </location>
</feature>
<dbReference type="GeneID" id="34616482"/>
<evidence type="ECO:0000313" key="3">
    <source>
        <dbReference type="Proteomes" id="UP000184188"/>
    </source>
</evidence>
<keyword evidence="3" id="KW-1185">Reference proteome</keyword>
<feature type="region of interest" description="Disordered" evidence="1">
    <location>
        <begin position="284"/>
        <end position="347"/>
    </location>
</feature>
<dbReference type="EMBL" id="KV878348">
    <property type="protein sequence ID" value="OJJ44230.1"/>
    <property type="molecule type" value="Genomic_DNA"/>
</dbReference>
<dbReference type="RefSeq" id="XP_022578740.1">
    <property type="nucleotide sequence ID" value="XM_022730018.1"/>
</dbReference>
<protein>
    <submittedName>
        <fullName evidence="2">Uncharacterized protein</fullName>
    </submittedName>
</protein>
<dbReference type="Proteomes" id="UP000184188">
    <property type="component" value="Unassembled WGS sequence"/>
</dbReference>
<feature type="compositionally biased region" description="Polar residues" evidence="1">
    <location>
        <begin position="309"/>
        <end position="319"/>
    </location>
</feature>
<name>A0A1L9SAL7_9EURO</name>
<feature type="compositionally biased region" description="Acidic residues" evidence="1">
    <location>
        <begin position="323"/>
        <end position="347"/>
    </location>
</feature>
<accession>A0A1L9SAL7</accession>
<evidence type="ECO:0000256" key="1">
    <source>
        <dbReference type="SAM" id="MobiDB-lite"/>
    </source>
</evidence>
<evidence type="ECO:0000313" key="2">
    <source>
        <dbReference type="EMBL" id="OJJ44230.1"/>
    </source>
</evidence>
<feature type="compositionally biased region" description="Low complexity" evidence="1">
    <location>
        <begin position="69"/>
        <end position="85"/>
    </location>
</feature>
<sequence>MASATTSKLWHNGRIKIEATEPLSFGDFFGGNLHPLEGNGDNYSIFDFSGEDEQSPPRENSLENTQNPAATTTITTTTTTTTTATEVNPIGNIPSSPEREEEEGDNESRQSTPIITRARTRANEVAVPQPVPSLNPSGRTSQWKCKTLWGPNRPFPQHLKLLLDSWRANEPKKRPECCFRCFRVTRPSKTFNRNGQLMDLTNYEIWDPLHYQVLVLHDPRTDQSNIVTVAGHGKNCTWLSRWLGPGKGWDSATIAARIFGPRLQDIVYPKGCFAKPSTSILDEKNVGTKSVPKKGQAKQQPQSKRRRLPTSTQTRTEAIQETDSSEESEEEVDSTSESGSSEEDEGE</sequence>
<dbReference type="AlphaFoldDB" id="A0A1L9SAL7"/>
<proteinExistence type="predicted"/>
<dbReference type="OrthoDB" id="4450707at2759"/>
<reference evidence="3" key="1">
    <citation type="journal article" date="2017" name="Genome Biol.">
        <title>Comparative genomics reveals high biological diversity and specific adaptations in the industrially and medically important fungal genus Aspergillus.</title>
        <authorList>
            <person name="de Vries R.P."/>
            <person name="Riley R."/>
            <person name="Wiebenga A."/>
            <person name="Aguilar-Osorio G."/>
            <person name="Amillis S."/>
            <person name="Uchima C.A."/>
            <person name="Anderluh G."/>
            <person name="Asadollahi M."/>
            <person name="Askin M."/>
            <person name="Barry K."/>
            <person name="Battaglia E."/>
            <person name="Bayram O."/>
            <person name="Benocci T."/>
            <person name="Braus-Stromeyer S.A."/>
            <person name="Caldana C."/>
            <person name="Canovas D."/>
            <person name="Cerqueira G.C."/>
            <person name="Chen F."/>
            <person name="Chen W."/>
            <person name="Choi C."/>
            <person name="Clum A."/>
            <person name="Dos Santos R.A."/>
            <person name="Damasio A.R."/>
            <person name="Diallinas G."/>
            <person name="Emri T."/>
            <person name="Fekete E."/>
            <person name="Flipphi M."/>
            <person name="Freyberg S."/>
            <person name="Gallo A."/>
            <person name="Gournas C."/>
            <person name="Habgood R."/>
            <person name="Hainaut M."/>
            <person name="Harispe M.L."/>
            <person name="Henrissat B."/>
            <person name="Hilden K.S."/>
            <person name="Hope R."/>
            <person name="Hossain A."/>
            <person name="Karabika E."/>
            <person name="Karaffa L."/>
            <person name="Karanyi Z."/>
            <person name="Krasevec N."/>
            <person name="Kuo A."/>
            <person name="Kusch H."/>
            <person name="LaButti K."/>
            <person name="Lagendijk E.L."/>
            <person name="Lapidus A."/>
            <person name="Levasseur A."/>
            <person name="Lindquist E."/>
            <person name="Lipzen A."/>
            <person name="Logrieco A.F."/>
            <person name="MacCabe A."/>
            <person name="Maekelae M.R."/>
            <person name="Malavazi I."/>
            <person name="Melin P."/>
            <person name="Meyer V."/>
            <person name="Mielnichuk N."/>
            <person name="Miskei M."/>
            <person name="Molnar A.P."/>
            <person name="Mule G."/>
            <person name="Ngan C.Y."/>
            <person name="Orejas M."/>
            <person name="Orosz E."/>
            <person name="Ouedraogo J.P."/>
            <person name="Overkamp K.M."/>
            <person name="Park H.-S."/>
            <person name="Perrone G."/>
            <person name="Piumi F."/>
            <person name="Punt P.J."/>
            <person name="Ram A.F."/>
            <person name="Ramon A."/>
            <person name="Rauscher S."/>
            <person name="Record E."/>
            <person name="Riano-Pachon D.M."/>
            <person name="Robert V."/>
            <person name="Roehrig J."/>
            <person name="Ruller R."/>
            <person name="Salamov A."/>
            <person name="Salih N.S."/>
            <person name="Samson R.A."/>
            <person name="Sandor E."/>
            <person name="Sanguinetti M."/>
            <person name="Schuetze T."/>
            <person name="Sepcic K."/>
            <person name="Shelest E."/>
            <person name="Sherlock G."/>
            <person name="Sophianopoulou V."/>
            <person name="Squina F.M."/>
            <person name="Sun H."/>
            <person name="Susca A."/>
            <person name="Todd R.B."/>
            <person name="Tsang A."/>
            <person name="Unkles S.E."/>
            <person name="van de Wiele N."/>
            <person name="van Rossen-Uffink D."/>
            <person name="Oliveira J.V."/>
            <person name="Vesth T.C."/>
            <person name="Visser J."/>
            <person name="Yu J.-H."/>
            <person name="Zhou M."/>
            <person name="Andersen M.R."/>
            <person name="Archer D.B."/>
            <person name="Baker S.E."/>
            <person name="Benoit I."/>
            <person name="Brakhage A.A."/>
            <person name="Braus G.H."/>
            <person name="Fischer R."/>
            <person name="Frisvad J.C."/>
            <person name="Goldman G.H."/>
            <person name="Houbraken J."/>
            <person name="Oakley B."/>
            <person name="Pocsi I."/>
            <person name="Scazzocchio C."/>
            <person name="Seiboth B."/>
            <person name="vanKuyk P.A."/>
            <person name="Wortman J."/>
            <person name="Dyer P.S."/>
            <person name="Grigoriev I.V."/>
        </authorList>
    </citation>
    <scope>NUCLEOTIDE SEQUENCE [LARGE SCALE GENOMIC DNA]</scope>
    <source>
        <strain evidence="3">CBS 506.65</strain>
    </source>
</reference>
<dbReference type="VEuPathDB" id="FungiDB:ASPZODRAFT_750604"/>